<comment type="function">
    <text evidence="5">Component of the PAM complex, a complex required for the translocation of transit peptide-containing proteins from the inner membrane into the mitochondrial matrix in an ATP-dependent manner.</text>
</comment>
<dbReference type="PANTHER" id="PTHR12763">
    <property type="match status" value="1"/>
</dbReference>
<dbReference type="EMBL" id="SZYD01000008">
    <property type="protein sequence ID" value="KAD5508587.1"/>
    <property type="molecule type" value="Genomic_DNA"/>
</dbReference>
<dbReference type="Gene3D" id="1.10.287.110">
    <property type="entry name" value="DnaJ domain"/>
    <property type="match status" value="1"/>
</dbReference>
<dbReference type="FunFam" id="1.10.287.110:FF:000001">
    <property type="entry name" value="Import inner membrane translocase subunit tim14"/>
    <property type="match status" value="1"/>
</dbReference>
<feature type="domain" description="DUF630" evidence="7">
    <location>
        <begin position="12"/>
        <end position="55"/>
    </location>
</feature>
<keyword evidence="2" id="KW-0999">Mitochondrion inner membrane</keyword>
<keyword evidence="9" id="KW-1185">Reference proteome</keyword>
<evidence type="ECO:0000256" key="5">
    <source>
        <dbReference type="ARBA" id="ARBA00059031"/>
    </source>
</evidence>
<dbReference type="SUPFAM" id="SSF46565">
    <property type="entry name" value="Chaperone J-domain"/>
    <property type="match status" value="1"/>
</dbReference>
<evidence type="ECO:0000256" key="6">
    <source>
        <dbReference type="ARBA" id="ARBA00063640"/>
    </source>
</evidence>
<gene>
    <name evidence="8" type="ORF">E3N88_16290</name>
</gene>
<dbReference type="PANTHER" id="PTHR12763:SF51">
    <property type="entry name" value="MITOCHONDRIAL IMPORT INNER MEMBRANE TRANSLOCASE SUBUNIT TIM14-3"/>
    <property type="match status" value="1"/>
</dbReference>
<dbReference type="GO" id="GO:0001405">
    <property type="term" value="C:PAM complex, Tim23 associated import motor"/>
    <property type="evidence" value="ECO:0007669"/>
    <property type="project" value="TreeGrafter"/>
</dbReference>
<proteinExistence type="predicted"/>
<dbReference type="Pfam" id="PF04783">
    <property type="entry name" value="DUF630"/>
    <property type="match status" value="1"/>
</dbReference>
<evidence type="ECO:0000256" key="3">
    <source>
        <dbReference type="ARBA" id="ARBA00023128"/>
    </source>
</evidence>
<keyword evidence="4" id="KW-0472">Membrane</keyword>
<protein>
    <recommendedName>
        <fullName evidence="7">DUF630 domain-containing protein</fullName>
    </recommendedName>
</protein>
<sequence>MRLSFCVNQRCLCRERKRPNISAVDRRWALAEAHCKHNQSLYAVALALRLFVSRHSASSSSKLLTTFPATPFVVGIAVAGAAYAGRYGIQAWNAFKARPAAPALRKFYQGGFQPQMTRREAALILGVRESSAVDKVKEAHRRVMLANHPDAGGSHYLASKIETIRWMFGWLYLYLNCYWSNFVQVGMDT</sequence>
<accession>A0A5N6NXX1</accession>
<evidence type="ECO:0000313" key="8">
    <source>
        <dbReference type="EMBL" id="KAD5508587.1"/>
    </source>
</evidence>
<evidence type="ECO:0000256" key="2">
    <source>
        <dbReference type="ARBA" id="ARBA00022792"/>
    </source>
</evidence>
<evidence type="ECO:0000256" key="4">
    <source>
        <dbReference type="ARBA" id="ARBA00023136"/>
    </source>
</evidence>
<evidence type="ECO:0000259" key="7">
    <source>
        <dbReference type="Pfam" id="PF04783"/>
    </source>
</evidence>
<name>A0A5N6NXX1_9ASTR</name>
<dbReference type="InterPro" id="IPR006868">
    <property type="entry name" value="DUF630"/>
</dbReference>
<evidence type="ECO:0000313" key="9">
    <source>
        <dbReference type="Proteomes" id="UP000326396"/>
    </source>
</evidence>
<dbReference type="AlphaFoldDB" id="A0A5N6NXX1"/>
<dbReference type="InterPro" id="IPR036869">
    <property type="entry name" value="J_dom_sf"/>
</dbReference>
<reference evidence="8 9" key="1">
    <citation type="submission" date="2019-05" db="EMBL/GenBank/DDBJ databases">
        <title>Mikania micrantha, genome provides insights into the molecular mechanism of rapid growth.</title>
        <authorList>
            <person name="Liu B."/>
        </authorList>
    </citation>
    <scope>NUCLEOTIDE SEQUENCE [LARGE SCALE GENOMIC DNA]</scope>
    <source>
        <strain evidence="8">NLD-2019</strain>
        <tissue evidence="8">Leaf</tissue>
    </source>
</reference>
<comment type="subcellular location">
    <subcellularLocation>
        <location evidence="1">Mitochondrion inner membrane</location>
    </subcellularLocation>
</comment>
<evidence type="ECO:0000256" key="1">
    <source>
        <dbReference type="ARBA" id="ARBA00004273"/>
    </source>
</evidence>
<comment type="caution">
    <text evidence="8">The sequence shown here is derived from an EMBL/GenBank/DDBJ whole genome shotgun (WGS) entry which is preliminary data.</text>
</comment>
<organism evidence="8 9">
    <name type="scientific">Mikania micrantha</name>
    <name type="common">bitter vine</name>
    <dbReference type="NCBI Taxonomy" id="192012"/>
    <lineage>
        <taxon>Eukaryota</taxon>
        <taxon>Viridiplantae</taxon>
        <taxon>Streptophyta</taxon>
        <taxon>Embryophyta</taxon>
        <taxon>Tracheophyta</taxon>
        <taxon>Spermatophyta</taxon>
        <taxon>Magnoliopsida</taxon>
        <taxon>eudicotyledons</taxon>
        <taxon>Gunneridae</taxon>
        <taxon>Pentapetalae</taxon>
        <taxon>asterids</taxon>
        <taxon>campanulids</taxon>
        <taxon>Asterales</taxon>
        <taxon>Asteraceae</taxon>
        <taxon>Asteroideae</taxon>
        <taxon>Heliantheae alliance</taxon>
        <taxon>Eupatorieae</taxon>
        <taxon>Mikania</taxon>
    </lineage>
</organism>
<dbReference type="GO" id="GO:0030150">
    <property type="term" value="P:protein import into mitochondrial matrix"/>
    <property type="evidence" value="ECO:0007669"/>
    <property type="project" value="TreeGrafter"/>
</dbReference>
<keyword evidence="3" id="KW-0496">Mitochondrion</keyword>
<dbReference type="GO" id="GO:0001671">
    <property type="term" value="F:ATPase activator activity"/>
    <property type="evidence" value="ECO:0007669"/>
    <property type="project" value="TreeGrafter"/>
</dbReference>
<dbReference type="OrthoDB" id="240298at2759"/>
<comment type="subunit">
    <text evidence="6">Probable component of the PAM complex at least composed of a mitochondrial HSP70 protein, TIMM44 and TIMM14. The complex interacts with the TIMM23 component of the TIM17:23 complex.</text>
</comment>
<dbReference type="Proteomes" id="UP000326396">
    <property type="component" value="Linkage Group LG16"/>
</dbReference>